<dbReference type="EMBL" id="BAAANT010000036">
    <property type="protein sequence ID" value="GAA2153006.1"/>
    <property type="molecule type" value="Genomic_DNA"/>
</dbReference>
<sequence>MNLDFSADPLFSWYVVLLFVSGVAMVAIGAVNFGGMSAGWRIFNAVAGVGFIGYGFYLGFVFDGGSYILFFKAFILPVVMVFHFVRSTVARSKANATRPAQQKAAESQATLPPAV</sequence>
<feature type="transmembrane region" description="Helical" evidence="2">
    <location>
        <begin position="42"/>
        <end position="60"/>
    </location>
</feature>
<evidence type="ECO:0000256" key="1">
    <source>
        <dbReference type="SAM" id="MobiDB-lite"/>
    </source>
</evidence>
<protein>
    <submittedName>
        <fullName evidence="3">Uncharacterized protein</fullName>
    </submittedName>
</protein>
<keyword evidence="4" id="KW-1185">Reference proteome</keyword>
<feature type="region of interest" description="Disordered" evidence="1">
    <location>
        <begin position="94"/>
        <end position="115"/>
    </location>
</feature>
<keyword evidence="2" id="KW-0812">Transmembrane</keyword>
<proteinExistence type="predicted"/>
<keyword evidence="2" id="KW-0472">Membrane</keyword>
<dbReference type="Proteomes" id="UP001422759">
    <property type="component" value="Unassembled WGS sequence"/>
</dbReference>
<evidence type="ECO:0000313" key="3">
    <source>
        <dbReference type="EMBL" id="GAA2153006.1"/>
    </source>
</evidence>
<gene>
    <name evidence="3" type="ORF">GCM10009760_50330</name>
</gene>
<feature type="transmembrane region" description="Helical" evidence="2">
    <location>
        <begin position="66"/>
        <end position="85"/>
    </location>
</feature>
<feature type="transmembrane region" description="Helical" evidence="2">
    <location>
        <begin position="12"/>
        <end position="35"/>
    </location>
</feature>
<dbReference type="RefSeq" id="WP_344468230.1">
    <property type="nucleotide sequence ID" value="NZ_BAAANT010000036.1"/>
</dbReference>
<reference evidence="3 4" key="1">
    <citation type="journal article" date="2019" name="Int. J. Syst. Evol. Microbiol.">
        <title>The Global Catalogue of Microorganisms (GCM) 10K type strain sequencing project: providing services to taxonomists for standard genome sequencing and annotation.</title>
        <authorList>
            <consortium name="The Broad Institute Genomics Platform"/>
            <consortium name="The Broad Institute Genome Sequencing Center for Infectious Disease"/>
            <person name="Wu L."/>
            <person name="Ma J."/>
        </authorList>
    </citation>
    <scope>NUCLEOTIDE SEQUENCE [LARGE SCALE GENOMIC DNA]</scope>
    <source>
        <strain evidence="3 4">JCM 14560</strain>
    </source>
</reference>
<evidence type="ECO:0000256" key="2">
    <source>
        <dbReference type="SAM" id="Phobius"/>
    </source>
</evidence>
<comment type="caution">
    <text evidence="3">The sequence shown here is derived from an EMBL/GenBank/DDBJ whole genome shotgun (WGS) entry which is preliminary data.</text>
</comment>
<name>A0ABN3A373_9ACTN</name>
<accession>A0ABN3A373</accession>
<organism evidence="3 4">
    <name type="scientific">Kitasatospora kazusensis</name>
    <dbReference type="NCBI Taxonomy" id="407974"/>
    <lineage>
        <taxon>Bacteria</taxon>
        <taxon>Bacillati</taxon>
        <taxon>Actinomycetota</taxon>
        <taxon>Actinomycetes</taxon>
        <taxon>Kitasatosporales</taxon>
        <taxon>Streptomycetaceae</taxon>
        <taxon>Kitasatospora</taxon>
    </lineage>
</organism>
<keyword evidence="2" id="KW-1133">Transmembrane helix</keyword>
<evidence type="ECO:0000313" key="4">
    <source>
        <dbReference type="Proteomes" id="UP001422759"/>
    </source>
</evidence>